<dbReference type="RefSeq" id="WP_048127564.1">
    <property type="nucleotide sequence ID" value="NZ_CP009515.1"/>
</dbReference>
<name>A0A0E3WRW4_9EURY</name>
<dbReference type="PATRIC" id="fig|1434111.4.peg.3347"/>
<dbReference type="HOGENOM" id="CLU_1399758_0_0_2"/>
<dbReference type="Proteomes" id="UP000033072">
    <property type="component" value="Chromosome"/>
</dbReference>
<evidence type="ECO:0000313" key="1">
    <source>
        <dbReference type="EMBL" id="AKB75785.1"/>
    </source>
</evidence>
<dbReference type="KEGG" id="mls:MSLAZ_2524"/>
<dbReference type="EMBL" id="CP009515">
    <property type="protein sequence ID" value="AKB75785.1"/>
    <property type="molecule type" value="Genomic_DNA"/>
</dbReference>
<evidence type="ECO:0000313" key="2">
    <source>
        <dbReference type="Proteomes" id="UP000033072"/>
    </source>
</evidence>
<gene>
    <name evidence="1" type="ORF">MSLAZ_2524</name>
</gene>
<dbReference type="AlphaFoldDB" id="A0A0E3WRW4"/>
<dbReference type="GeneID" id="24807359"/>
<protein>
    <submittedName>
        <fullName evidence="1">Uncharacterized protein</fullName>
    </submittedName>
</protein>
<sequence length="194" mass="23352">MEVEYINKSTLKERGWTDSIMKEMKLLPDKEVPNPHYPNATPMKLYHIKRIEELENTEQFRNLIAKCRSRKGKKVTAESVHRKLYSYVETVEIEVEYVPDIKLTEDEISLYYLVHESNRDEVATIYSDEDLDRIHWNYILDNLTNYNDILVEIERHAGIAEIYLYLENRVRDRIIEKWEAMSKIQEYHNKNKLI</sequence>
<accession>A0A0E3WRW4</accession>
<keyword evidence="2" id="KW-1185">Reference proteome</keyword>
<organism evidence="1 2">
    <name type="scientific">Methanosarcina lacustris Z-7289</name>
    <dbReference type="NCBI Taxonomy" id="1434111"/>
    <lineage>
        <taxon>Archaea</taxon>
        <taxon>Methanobacteriati</taxon>
        <taxon>Methanobacteriota</taxon>
        <taxon>Stenosarchaea group</taxon>
        <taxon>Methanomicrobia</taxon>
        <taxon>Methanosarcinales</taxon>
        <taxon>Methanosarcinaceae</taxon>
        <taxon>Methanosarcina</taxon>
    </lineage>
</organism>
<reference evidence="1 2" key="1">
    <citation type="submission" date="2014-07" db="EMBL/GenBank/DDBJ databases">
        <title>Methanogenic archaea and the global carbon cycle.</title>
        <authorList>
            <person name="Henriksen J.R."/>
            <person name="Luke J."/>
            <person name="Reinhart S."/>
            <person name="Benedict M.N."/>
            <person name="Youngblut N.D."/>
            <person name="Metcalf M.E."/>
            <person name="Whitaker R.J."/>
            <person name="Metcalf W.W."/>
        </authorList>
    </citation>
    <scope>NUCLEOTIDE SEQUENCE [LARGE SCALE GENOMIC DNA]</scope>
    <source>
        <strain evidence="1 2">Z-7289</strain>
    </source>
</reference>
<proteinExistence type="predicted"/>